<dbReference type="GO" id="GO:0000160">
    <property type="term" value="P:phosphorelay signal transduction system"/>
    <property type="evidence" value="ECO:0007669"/>
    <property type="project" value="InterPro"/>
</dbReference>
<dbReference type="InterPro" id="IPR011006">
    <property type="entry name" value="CheY-like_superfamily"/>
</dbReference>
<feature type="domain" description="Response regulatory" evidence="3">
    <location>
        <begin position="6"/>
        <end position="120"/>
    </location>
</feature>
<organism evidence="4 5">
    <name type="scientific">Ancylobacter aquaticus</name>
    <dbReference type="NCBI Taxonomy" id="100"/>
    <lineage>
        <taxon>Bacteria</taxon>
        <taxon>Pseudomonadati</taxon>
        <taxon>Pseudomonadota</taxon>
        <taxon>Alphaproteobacteria</taxon>
        <taxon>Hyphomicrobiales</taxon>
        <taxon>Xanthobacteraceae</taxon>
        <taxon>Ancylobacter</taxon>
    </lineage>
</organism>
<dbReference type="InterPro" id="IPR050595">
    <property type="entry name" value="Bact_response_regulator"/>
</dbReference>
<evidence type="ECO:0000313" key="5">
    <source>
        <dbReference type="Proteomes" id="UP000295030"/>
    </source>
</evidence>
<accession>A0A4R1I003</accession>
<comment type="caution">
    <text evidence="4">The sequence shown here is derived from an EMBL/GenBank/DDBJ whole genome shotgun (WGS) entry which is preliminary data.</text>
</comment>
<name>A0A4R1I003_ANCAQ</name>
<proteinExistence type="predicted"/>
<dbReference type="InterPro" id="IPR001789">
    <property type="entry name" value="Sig_transdc_resp-reg_receiver"/>
</dbReference>
<reference evidence="4 5" key="1">
    <citation type="submission" date="2019-03" db="EMBL/GenBank/DDBJ databases">
        <title>Genomic Encyclopedia of Type Strains, Phase IV (KMG-IV): sequencing the most valuable type-strain genomes for metagenomic binning, comparative biology and taxonomic classification.</title>
        <authorList>
            <person name="Goeker M."/>
        </authorList>
    </citation>
    <scope>NUCLEOTIDE SEQUENCE [LARGE SCALE GENOMIC DNA]</scope>
    <source>
        <strain evidence="4 5">DSM 101</strain>
    </source>
</reference>
<dbReference type="EMBL" id="SMFY01000002">
    <property type="protein sequence ID" value="TCK28018.1"/>
    <property type="molecule type" value="Genomic_DNA"/>
</dbReference>
<dbReference type="PANTHER" id="PTHR44591:SF25">
    <property type="entry name" value="CHEMOTAXIS TWO-COMPONENT RESPONSE REGULATOR"/>
    <property type="match status" value="1"/>
</dbReference>
<dbReference type="PANTHER" id="PTHR44591">
    <property type="entry name" value="STRESS RESPONSE REGULATOR PROTEIN 1"/>
    <property type="match status" value="1"/>
</dbReference>
<gene>
    <name evidence="4" type="ORF">EV667_2014</name>
</gene>
<keyword evidence="5" id="KW-1185">Reference proteome</keyword>
<dbReference type="Gene3D" id="3.40.50.2300">
    <property type="match status" value="1"/>
</dbReference>
<keyword evidence="1 2" id="KW-0597">Phosphoprotein</keyword>
<dbReference type="AlphaFoldDB" id="A0A4R1I003"/>
<evidence type="ECO:0000313" key="4">
    <source>
        <dbReference type="EMBL" id="TCK28018.1"/>
    </source>
</evidence>
<evidence type="ECO:0000259" key="3">
    <source>
        <dbReference type="PROSITE" id="PS50110"/>
    </source>
</evidence>
<dbReference type="Proteomes" id="UP000295030">
    <property type="component" value="Unassembled WGS sequence"/>
</dbReference>
<protein>
    <submittedName>
        <fullName evidence="4">Response regulator receiver domain-containing protein</fullName>
    </submittedName>
</protein>
<sequence>MSEVPMIAIVDDDESVRIATESLIRSFGFKTNVFSSAEAFLASSTMRETHCLISDVQMPTMSGLELFDVLRSRGAELPVIFITSFPEERVRRRAQAAGALGFLSKPFDADTMMSFVFQALKGRPLPG</sequence>
<evidence type="ECO:0000256" key="2">
    <source>
        <dbReference type="PROSITE-ProRule" id="PRU00169"/>
    </source>
</evidence>
<dbReference type="SUPFAM" id="SSF52172">
    <property type="entry name" value="CheY-like"/>
    <property type="match status" value="1"/>
</dbReference>
<dbReference type="PROSITE" id="PS50110">
    <property type="entry name" value="RESPONSE_REGULATORY"/>
    <property type="match status" value="1"/>
</dbReference>
<evidence type="ECO:0000256" key="1">
    <source>
        <dbReference type="ARBA" id="ARBA00022553"/>
    </source>
</evidence>
<feature type="modified residue" description="4-aspartylphosphate" evidence="2">
    <location>
        <position position="55"/>
    </location>
</feature>
<dbReference type="Pfam" id="PF00072">
    <property type="entry name" value="Response_reg"/>
    <property type="match status" value="1"/>
</dbReference>
<dbReference type="SMART" id="SM00448">
    <property type="entry name" value="REC"/>
    <property type="match status" value="1"/>
</dbReference>